<comment type="caution">
    <text evidence="2">The sequence shown here is derived from an EMBL/GenBank/DDBJ whole genome shotgun (WGS) entry which is preliminary data.</text>
</comment>
<dbReference type="EMBL" id="AZBU02000002">
    <property type="protein sequence ID" value="TKR93139.1"/>
    <property type="molecule type" value="Genomic_DNA"/>
</dbReference>
<dbReference type="InterPro" id="IPR016135">
    <property type="entry name" value="UBQ-conjugating_enzyme/RWD"/>
</dbReference>
<reference evidence="2 3" key="2">
    <citation type="journal article" date="2019" name="G3 (Bethesda)">
        <title>Hybrid Assembly of the Genome of the Entomopathogenic Nematode Steinernema carpocapsae Identifies the X-Chromosome.</title>
        <authorList>
            <person name="Serra L."/>
            <person name="Macchietto M."/>
            <person name="Macias-Munoz A."/>
            <person name="McGill C.J."/>
            <person name="Rodriguez I.M."/>
            <person name="Rodriguez B."/>
            <person name="Murad R."/>
            <person name="Mortazavi A."/>
        </authorList>
    </citation>
    <scope>NUCLEOTIDE SEQUENCE [LARGE SCALE GENOMIC DNA]</scope>
    <source>
        <strain evidence="2 3">ALL</strain>
    </source>
</reference>
<dbReference type="PROSITE" id="PS50908">
    <property type="entry name" value="RWD"/>
    <property type="match status" value="1"/>
</dbReference>
<evidence type="ECO:0000313" key="3">
    <source>
        <dbReference type="Proteomes" id="UP000298663"/>
    </source>
</evidence>
<keyword evidence="3" id="KW-1185">Reference proteome</keyword>
<dbReference type="PANTHER" id="PTHR12292">
    <property type="entry name" value="RWD DOMAIN-CONTAINING PROTEIN"/>
    <property type="match status" value="1"/>
</dbReference>
<dbReference type="Gene3D" id="3.10.110.10">
    <property type="entry name" value="Ubiquitin Conjugating Enzyme"/>
    <property type="match status" value="1"/>
</dbReference>
<gene>
    <name evidence="2" type="ORF">L596_007650</name>
</gene>
<dbReference type="OrthoDB" id="277175at2759"/>
<sequence length="297" mass="34112">MRDEILRRLKVYERPKSLDFFGGRIAERSKEESADSVFVELRLLEVWCLRKSIDSKMTEHKESQLEELEALESIYVNELEILNREYPNISLTVKLDSHIDGEEHEEHDEFVAELQFDLPENYPDEIPSISLTGLEDVHSEERITNMVEELKRVAEENLGMPLVFTVISHLQDQIGLLVNETANQKEEAAKQAERREEEEAKKKFEGTRVSVESFLAWKKKFDAEQTALKADEVKMREAALAGRPTGRQLFLRDSALNISDIALIEEAAAGDDVEVNESLFEEAEELEELEVSDSDEN</sequence>
<proteinExistence type="predicted"/>
<accession>A0A4U5PA02</accession>
<dbReference type="STRING" id="34508.A0A4U5PA02"/>
<dbReference type="SUPFAM" id="SSF54495">
    <property type="entry name" value="UBC-like"/>
    <property type="match status" value="1"/>
</dbReference>
<dbReference type="Proteomes" id="UP000298663">
    <property type="component" value="Unassembled WGS sequence"/>
</dbReference>
<dbReference type="AlphaFoldDB" id="A0A4U5PA02"/>
<dbReference type="Pfam" id="PF05773">
    <property type="entry name" value="RWD"/>
    <property type="match status" value="1"/>
</dbReference>
<dbReference type="InterPro" id="IPR040213">
    <property type="entry name" value="GIR2-like"/>
</dbReference>
<dbReference type="InterPro" id="IPR006575">
    <property type="entry name" value="RWD_dom"/>
</dbReference>
<name>A0A4U5PA02_STECR</name>
<reference evidence="2 3" key="1">
    <citation type="journal article" date="2015" name="Genome Biol.">
        <title>Comparative genomics of Steinernema reveals deeply conserved gene regulatory networks.</title>
        <authorList>
            <person name="Dillman A.R."/>
            <person name="Macchietto M."/>
            <person name="Porter C.F."/>
            <person name="Rogers A."/>
            <person name="Williams B."/>
            <person name="Antoshechkin I."/>
            <person name="Lee M.M."/>
            <person name="Goodwin Z."/>
            <person name="Lu X."/>
            <person name="Lewis E.E."/>
            <person name="Goodrich-Blair H."/>
            <person name="Stock S.P."/>
            <person name="Adams B.J."/>
            <person name="Sternberg P.W."/>
            <person name="Mortazavi A."/>
        </authorList>
    </citation>
    <scope>NUCLEOTIDE SEQUENCE [LARGE SCALE GENOMIC DNA]</scope>
    <source>
        <strain evidence="2 3">ALL</strain>
    </source>
</reference>
<feature type="domain" description="RWD" evidence="1">
    <location>
        <begin position="66"/>
        <end position="177"/>
    </location>
</feature>
<evidence type="ECO:0000313" key="2">
    <source>
        <dbReference type="EMBL" id="TKR93139.1"/>
    </source>
</evidence>
<organism evidence="2 3">
    <name type="scientific">Steinernema carpocapsae</name>
    <name type="common">Entomopathogenic nematode</name>
    <dbReference type="NCBI Taxonomy" id="34508"/>
    <lineage>
        <taxon>Eukaryota</taxon>
        <taxon>Metazoa</taxon>
        <taxon>Ecdysozoa</taxon>
        <taxon>Nematoda</taxon>
        <taxon>Chromadorea</taxon>
        <taxon>Rhabditida</taxon>
        <taxon>Tylenchina</taxon>
        <taxon>Panagrolaimomorpha</taxon>
        <taxon>Strongyloidoidea</taxon>
        <taxon>Steinernematidae</taxon>
        <taxon>Steinernema</taxon>
    </lineage>
</organism>
<protein>
    <recommendedName>
        <fullName evidence="1">RWD domain-containing protein</fullName>
    </recommendedName>
</protein>
<dbReference type="SMART" id="SM00591">
    <property type="entry name" value="RWD"/>
    <property type="match status" value="1"/>
</dbReference>
<evidence type="ECO:0000259" key="1">
    <source>
        <dbReference type="PROSITE" id="PS50908"/>
    </source>
</evidence>